<dbReference type="Pfam" id="PF07261">
    <property type="entry name" value="DnaB_2"/>
    <property type="match status" value="1"/>
</dbReference>
<dbReference type="EMBL" id="BARU01024317">
    <property type="protein sequence ID" value="GAH48453.1"/>
    <property type="molecule type" value="Genomic_DNA"/>
</dbReference>
<protein>
    <recommendedName>
        <fullName evidence="1">DnaB/C C-terminal domain-containing protein</fullName>
    </recommendedName>
</protein>
<feature type="non-terminal residue" evidence="2">
    <location>
        <position position="1"/>
    </location>
</feature>
<evidence type="ECO:0000259" key="1">
    <source>
        <dbReference type="Pfam" id="PF07261"/>
    </source>
</evidence>
<proteinExistence type="predicted"/>
<feature type="domain" description="DnaB/C C-terminal" evidence="1">
    <location>
        <begin position="152"/>
        <end position="211"/>
    </location>
</feature>
<evidence type="ECO:0000313" key="2">
    <source>
        <dbReference type="EMBL" id="GAH48453.1"/>
    </source>
</evidence>
<dbReference type="PANTHER" id="PTHR37293">
    <property type="entry name" value="PHAGE REPLICATION PROTEIN-RELATED"/>
    <property type="match status" value="1"/>
</dbReference>
<dbReference type="InterPro" id="IPR053162">
    <property type="entry name" value="DnaD"/>
</dbReference>
<gene>
    <name evidence="2" type="ORF">S03H2_39347</name>
</gene>
<organism evidence="2">
    <name type="scientific">marine sediment metagenome</name>
    <dbReference type="NCBI Taxonomy" id="412755"/>
    <lineage>
        <taxon>unclassified sequences</taxon>
        <taxon>metagenomes</taxon>
        <taxon>ecological metagenomes</taxon>
    </lineage>
</organism>
<name>X1HT77_9ZZZZ</name>
<dbReference type="PANTHER" id="PTHR37293:SF5">
    <property type="entry name" value="DNA REPLICATION PROTEIN"/>
    <property type="match status" value="1"/>
</dbReference>
<dbReference type="InterPro" id="IPR034829">
    <property type="entry name" value="DnaD-like_sf"/>
</dbReference>
<dbReference type="SUPFAM" id="SSF158499">
    <property type="entry name" value="DnaD domain-like"/>
    <property type="match status" value="1"/>
</dbReference>
<dbReference type="NCBIfam" id="TIGR01446">
    <property type="entry name" value="DnaD_dom"/>
    <property type="match status" value="1"/>
</dbReference>
<comment type="caution">
    <text evidence="2">The sequence shown here is derived from an EMBL/GenBank/DDBJ whole genome shotgun (WGS) entry which is preliminary data.</text>
</comment>
<accession>X1HT77</accession>
<dbReference type="Gene3D" id="1.10.10.630">
    <property type="entry name" value="DnaD domain-like"/>
    <property type="match status" value="1"/>
</dbReference>
<reference evidence="2" key="1">
    <citation type="journal article" date="2014" name="Front. Microbiol.">
        <title>High frequency of phylogenetically diverse reductive dehalogenase-homologous genes in deep subseafloor sedimentary metagenomes.</title>
        <authorList>
            <person name="Kawai M."/>
            <person name="Futagami T."/>
            <person name="Toyoda A."/>
            <person name="Takaki Y."/>
            <person name="Nishi S."/>
            <person name="Hori S."/>
            <person name="Arai W."/>
            <person name="Tsubouchi T."/>
            <person name="Morono Y."/>
            <person name="Uchiyama I."/>
            <person name="Ito T."/>
            <person name="Fujiyama A."/>
            <person name="Inagaki F."/>
            <person name="Takami H."/>
        </authorList>
    </citation>
    <scope>NUCLEOTIDE SEQUENCE</scope>
    <source>
        <strain evidence="2">Expedition CK06-06</strain>
    </source>
</reference>
<sequence length="239" mass="27686">ARFTMEQFRGFPAKMEFTPIPNLFFSALLPQIGDVTELKTTLNVLAMLYRKRGYPRFITYRELVGNASLMNSLKGEAKSPDEALRGTLEMATRRGTIIHMVLDRDGTPEDIYFLNTESDRQIVAKIQNGELKLSGLKAKEQTYVEEERPDIFTLYEQNIGMLTPMIAEELREAEKLYPEGWIRDAIKEAVSLNKRNWKYIAKILENWSAEGKSDGTYRRYSRTDPDKYIKGKYGHIVRR</sequence>
<dbReference type="AlphaFoldDB" id="X1HT77"/>
<dbReference type="InterPro" id="IPR006343">
    <property type="entry name" value="DnaB/C_C"/>
</dbReference>